<dbReference type="EMBL" id="PCRH01000058">
    <property type="protein sequence ID" value="PIP16953.1"/>
    <property type="molecule type" value="Genomic_DNA"/>
</dbReference>
<protein>
    <submittedName>
        <fullName evidence="1">Uncharacterized protein</fullName>
    </submittedName>
</protein>
<organism evidence="1 2">
    <name type="scientific">Candidatus Portnoybacteria bacterium CG23_combo_of_CG06-09_8_20_14_all_37_13</name>
    <dbReference type="NCBI Taxonomy" id="1974819"/>
    <lineage>
        <taxon>Bacteria</taxon>
        <taxon>Candidatus Portnoyibacteriota</taxon>
    </lineage>
</organism>
<reference evidence="1 2" key="1">
    <citation type="submission" date="2017-09" db="EMBL/GenBank/DDBJ databases">
        <title>Depth-based differentiation of microbial function through sediment-hosted aquifers and enrichment of novel symbionts in the deep terrestrial subsurface.</title>
        <authorList>
            <person name="Probst A.J."/>
            <person name="Ladd B."/>
            <person name="Jarett J.K."/>
            <person name="Geller-Mcgrath D.E."/>
            <person name="Sieber C.M."/>
            <person name="Emerson J.B."/>
            <person name="Anantharaman K."/>
            <person name="Thomas B.C."/>
            <person name="Malmstrom R."/>
            <person name="Stieglmeier M."/>
            <person name="Klingl A."/>
            <person name="Woyke T."/>
            <person name="Ryan C.M."/>
            <person name="Banfield J.F."/>
        </authorList>
    </citation>
    <scope>NUCLEOTIDE SEQUENCE [LARGE SCALE GENOMIC DNA]</scope>
    <source>
        <strain evidence="1">CG23_combo_of_CG06-09_8_20_14_all_37_13</strain>
    </source>
</reference>
<proteinExistence type="predicted"/>
<name>A0A2G9YDZ3_9BACT</name>
<dbReference type="AlphaFoldDB" id="A0A2G9YDZ3"/>
<accession>A0A2G9YDZ3</accession>
<gene>
    <name evidence="1" type="ORF">COX44_02600</name>
</gene>
<evidence type="ECO:0000313" key="2">
    <source>
        <dbReference type="Proteomes" id="UP000231480"/>
    </source>
</evidence>
<comment type="caution">
    <text evidence="1">The sequence shown here is derived from an EMBL/GenBank/DDBJ whole genome shotgun (WGS) entry which is preliminary data.</text>
</comment>
<dbReference type="Proteomes" id="UP000231480">
    <property type="component" value="Unassembled WGS sequence"/>
</dbReference>
<evidence type="ECO:0000313" key="1">
    <source>
        <dbReference type="EMBL" id="PIP16953.1"/>
    </source>
</evidence>
<sequence length="60" mass="7052">MKSIMNRDDTKDLFKFDFKNSLSEVTREDFDIEKMLEVADAAGEIIRRRETERKAKGVAR</sequence>